<evidence type="ECO:0000313" key="3">
    <source>
        <dbReference type="EMBL" id="KAF9525940.1"/>
    </source>
</evidence>
<protein>
    <recommendedName>
        <fullName evidence="2">F-box domain-containing protein</fullName>
    </recommendedName>
</protein>
<accession>A0A9P6EBG5</accession>
<dbReference type="SMART" id="SM00256">
    <property type="entry name" value="FBOX"/>
    <property type="match status" value="1"/>
</dbReference>
<comment type="caution">
    <text evidence="3">The sequence shown here is derived from an EMBL/GenBank/DDBJ whole genome shotgun (WGS) entry which is preliminary data.</text>
</comment>
<organism evidence="3 4">
    <name type="scientific">Crepidotus variabilis</name>
    <dbReference type="NCBI Taxonomy" id="179855"/>
    <lineage>
        <taxon>Eukaryota</taxon>
        <taxon>Fungi</taxon>
        <taxon>Dikarya</taxon>
        <taxon>Basidiomycota</taxon>
        <taxon>Agaricomycotina</taxon>
        <taxon>Agaricomycetes</taxon>
        <taxon>Agaricomycetidae</taxon>
        <taxon>Agaricales</taxon>
        <taxon>Agaricineae</taxon>
        <taxon>Crepidotaceae</taxon>
        <taxon>Crepidotus</taxon>
    </lineage>
</organism>
<evidence type="ECO:0000259" key="2">
    <source>
        <dbReference type="PROSITE" id="PS50181"/>
    </source>
</evidence>
<dbReference type="PROSITE" id="PS50181">
    <property type="entry name" value="FBOX"/>
    <property type="match status" value="1"/>
</dbReference>
<sequence>MSTRLPEDIIRIVLSYLDIKDIVAIRQSCRGFNELSKSRSVWDALYFRHVVNADIPTPGLSGRSFDCLSAEEIENFCHASLALHSNWTAPTPTARRFLRLEGISDTRVLGLHCLPRADGHRYLISLAMLLGSHRRFILRCWDLEASTPVCVAEKSFQRVSGMAVNKTASDAGSVAMLTPQGVDVLRLNPNAADPNQGFTTARLLRDPLASVAYFYDSIVAARNSDGRLFLYDVTHAPARVELLHNTEMPLDFVFTETFVLVLKTTTLELYPLPSSFAGIPRHVIIQPIFAFEFPRRVDHGVMTLRHGWPGDTETLNCAVTVFLRFASSFPWAVNLIDHFEIRPNAYYVSADSPSEMNVPYEYPPMHIQTIGSPVRMHATTHMAVGEYGTVVWIDSHTEDYYVHSHRGQRIAGLFAPLYRRRPKKLRPILDTDAEDQGYGEDEDDMDDMDDMDEEDDNEEDENEEIRPLSGTSIASTVFCHHDADNWLRLVLDEKEGVIFVGRDDGIIEIFEYAQGNFVSP</sequence>
<dbReference type="EMBL" id="MU157877">
    <property type="protein sequence ID" value="KAF9525940.1"/>
    <property type="molecule type" value="Genomic_DNA"/>
</dbReference>
<dbReference type="InterPro" id="IPR001810">
    <property type="entry name" value="F-box_dom"/>
</dbReference>
<dbReference type="Pfam" id="PF00646">
    <property type="entry name" value="F-box"/>
    <property type="match status" value="1"/>
</dbReference>
<dbReference type="SUPFAM" id="SSF81383">
    <property type="entry name" value="F-box domain"/>
    <property type="match status" value="1"/>
</dbReference>
<reference evidence="3" key="1">
    <citation type="submission" date="2020-11" db="EMBL/GenBank/DDBJ databases">
        <authorList>
            <consortium name="DOE Joint Genome Institute"/>
            <person name="Ahrendt S."/>
            <person name="Riley R."/>
            <person name="Andreopoulos W."/>
            <person name="Labutti K."/>
            <person name="Pangilinan J."/>
            <person name="Ruiz-Duenas F.J."/>
            <person name="Barrasa J.M."/>
            <person name="Sanchez-Garcia M."/>
            <person name="Camarero S."/>
            <person name="Miyauchi S."/>
            <person name="Serrano A."/>
            <person name="Linde D."/>
            <person name="Babiker R."/>
            <person name="Drula E."/>
            <person name="Ayuso-Fernandez I."/>
            <person name="Pacheco R."/>
            <person name="Padilla G."/>
            <person name="Ferreira P."/>
            <person name="Barriuso J."/>
            <person name="Kellner H."/>
            <person name="Castanera R."/>
            <person name="Alfaro M."/>
            <person name="Ramirez L."/>
            <person name="Pisabarro A.G."/>
            <person name="Kuo A."/>
            <person name="Tritt A."/>
            <person name="Lipzen A."/>
            <person name="He G."/>
            <person name="Yan M."/>
            <person name="Ng V."/>
            <person name="Cullen D."/>
            <person name="Martin F."/>
            <person name="Rosso M.-N."/>
            <person name="Henrissat B."/>
            <person name="Hibbett D."/>
            <person name="Martinez A.T."/>
            <person name="Grigoriev I.V."/>
        </authorList>
    </citation>
    <scope>NUCLEOTIDE SEQUENCE</scope>
    <source>
        <strain evidence="3">CBS 506.95</strain>
    </source>
</reference>
<feature type="compositionally biased region" description="Acidic residues" evidence="1">
    <location>
        <begin position="431"/>
        <end position="463"/>
    </location>
</feature>
<dbReference type="Gene3D" id="1.20.1280.50">
    <property type="match status" value="1"/>
</dbReference>
<evidence type="ECO:0000313" key="4">
    <source>
        <dbReference type="Proteomes" id="UP000807306"/>
    </source>
</evidence>
<feature type="region of interest" description="Disordered" evidence="1">
    <location>
        <begin position="429"/>
        <end position="469"/>
    </location>
</feature>
<evidence type="ECO:0000256" key="1">
    <source>
        <dbReference type="SAM" id="MobiDB-lite"/>
    </source>
</evidence>
<proteinExistence type="predicted"/>
<gene>
    <name evidence="3" type="ORF">CPB83DRAFT_908784</name>
</gene>
<dbReference type="OrthoDB" id="3193353at2759"/>
<dbReference type="AlphaFoldDB" id="A0A9P6EBG5"/>
<dbReference type="Proteomes" id="UP000807306">
    <property type="component" value="Unassembled WGS sequence"/>
</dbReference>
<keyword evidence="4" id="KW-1185">Reference proteome</keyword>
<feature type="domain" description="F-box" evidence="2">
    <location>
        <begin position="1"/>
        <end position="45"/>
    </location>
</feature>
<name>A0A9P6EBG5_9AGAR</name>
<dbReference type="InterPro" id="IPR036047">
    <property type="entry name" value="F-box-like_dom_sf"/>
</dbReference>